<feature type="compositionally biased region" description="Basic and acidic residues" evidence="1">
    <location>
        <begin position="260"/>
        <end position="275"/>
    </location>
</feature>
<feature type="compositionally biased region" description="Polar residues" evidence="1">
    <location>
        <begin position="289"/>
        <end position="298"/>
    </location>
</feature>
<dbReference type="KEGG" id="cvn:111118810"/>
<accession>A0A8B8CEN2</accession>
<feature type="region of interest" description="Disordered" evidence="1">
    <location>
        <begin position="68"/>
        <end position="99"/>
    </location>
</feature>
<dbReference type="OrthoDB" id="6150479at2759"/>
<reference evidence="3" key="1">
    <citation type="submission" date="2025-08" db="UniProtKB">
        <authorList>
            <consortium name="RefSeq"/>
        </authorList>
    </citation>
    <scope>IDENTIFICATION</scope>
    <source>
        <tissue evidence="3">Whole sample</tissue>
    </source>
</reference>
<dbReference type="AlphaFoldDB" id="A0A8B8CEN2"/>
<feature type="compositionally biased region" description="Polar residues" evidence="1">
    <location>
        <begin position="134"/>
        <end position="144"/>
    </location>
</feature>
<feature type="compositionally biased region" description="Polar residues" evidence="1">
    <location>
        <begin position="82"/>
        <end position="94"/>
    </location>
</feature>
<feature type="region of interest" description="Disordered" evidence="1">
    <location>
        <begin position="118"/>
        <end position="346"/>
    </location>
</feature>
<evidence type="ECO:0000256" key="1">
    <source>
        <dbReference type="SAM" id="MobiDB-lite"/>
    </source>
</evidence>
<evidence type="ECO:0000313" key="2">
    <source>
        <dbReference type="Proteomes" id="UP000694844"/>
    </source>
</evidence>
<feature type="compositionally biased region" description="Polar residues" evidence="1">
    <location>
        <begin position="158"/>
        <end position="170"/>
    </location>
</feature>
<dbReference type="Proteomes" id="UP000694844">
    <property type="component" value="Chromosome 2"/>
</dbReference>
<gene>
    <name evidence="3" type="primary">LOC111118810</name>
</gene>
<keyword evidence="2" id="KW-1185">Reference proteome</keyword>
<feature type="compositionally biased region" description="Basic and acidic residues" evidence="1">
    <location>
        <begin position="145"/>
        <end position="156"/>
    </location>
</feature>
<proteinExistence type="predicted"/>
<dbReference type="RefSeq" id="XP_022314150.1">
    <property type="nucleotide sequence ID" value="XM_022458442.1"/>
</dbReference>
<dbReference type="GeneID" id="111118810"/>
<feature type="compositionally biased region" description="Basic and acidic residues" evidence="1">
    <location>
        <begin position="326"/>
        <end position="346"/>
    </location>
</feature>
<feature type="compositionally biased region" description="Polar residues" evidence="1">
    <location>
        <begin position="209"/>
        <end position="225"/>
    </location>
</feature>
<evidence type="ECO:0000313" key="3">
    <source>
        <dbReference type="RefSeq" id="XP_022314150.1"/>
    </source>
</evidence>
<protein>
    <submittedName>
        <fullName evidence="3">Uncharacterized protein LOC111118810 isoform X1</fullName>
    </submittedName>
</protein>
<name>A0A8B8CEN2_CRAVI</name>
<organism evidence="2 3">
    <name type="scientific">Crassostrea virginica</name>
    <name type="common">Eastern oyster</name>
    <dbReference type="NCBI Taxonomy" id="6565"/>
    <lineage>
        <taxon>Eukaryota</taxon>
        <taxon>Metazoa</taxon>
        <taxon>Spiralia</taxon>
        <taxon>Lophotrochozoa</taxon>
        <taxon>Mollusca</taxon>
        <taxon>Bivalvia</taxon>
        <taxon>Autobranchia</taxon>
        <taxon>Pteriomorphia</taxon>
        <taxon>Ostreida</taxon>
        <taxon>Ostreoidea</taxon>
        <taxon>Ostreidae</taxon>
        <taxon>Crassostrea</taxon>
    </lineage>
</organism>
<sequence length="612" mass="70217">MRNVNITLNKLFSNIPFKMATSLDSQCLSTTENVCHNILELEKLVEQKIKKLELDCSQLQLLFKPWPKTGKNVTHKEDNKTGNDTQSENKSNETPPECLTNDEKEALNAMDKLLAKAQKARTLQKKTEDCPRSYSRTHAPSSQKNEQKIDEKEKPKNVLSNNMINSNSKSAVKKTAEKEPPKSNAFSRKPARNLHKSSSSTKNHVKAPFQTNPSLQFPKNSTNQEAMIKGTKSRRPGGIVRCGARPPARAPAVTDQVKSGSERHSPNLKDRETKQRSPKGAFDEDSCEQTEMSWSQLQRADEQPSGEQEPTVEPCHSETTATDRVSPGDRGDRETDSEQQLEDNRFHLYRDGNRVEIPLKLKKLVSMNHKLKQKLFVSRVTKKVDSTKSGQDFIDALEQMFEQDSRYNAAITMQRLESEFDNLRKRLDSLTVDLSNEETPAYEVFRTKSILELVLTRFYKLQEESLFENIECINEMAFCRADGEPEWKPSPPNRKSDFLWTPFSDECALPSLNSRVQYRTSRQLERYVDLLFQIQYKHMNSQLQQSMISLLTELMESPGLSTRDYLQLLKSLCFCLTGIIGSYWISMFLSNRDYWQLLRSLCFCLAGIIYSY</sequence>